<protein>
    <submittedName>
        <fullName evidence="1">Uncharacterized protein</fullName>
    </submittedName>
</protein>
<dbReference type="eggNOG" id="ENOG5030W6B">
    <property type="taxonomic scope" value="Bacteria"/>
</dbReference>
<evidence type="ECO:0000313" key="1">
    <source>
        <dbReference type="EMBL" id="ABU58081.1"/>
    </source>
</evidence>
<dbReference type="Proteomes" id="UP000000263">
    <property type="component" value="Chromosome"/>
</dbReference>
<evidence type="ECO:0000313" key="2">
    <source>
        <dbReference type="Proteomes" id="UP000000263"/>
    </source>
</evidence>
<organism evidence="1 2">
    <name type="scientific">Roseiflexus castenholzii (strain DSM 13941 / HLO8)</name>
    <dbReference type="NCBI Taxonomy" id="383372"/>
    <lineage>
        <taxon>Bacteria</taxon>
        <taxon>Bacillati</taxon>
        <taxon>Chloroflexota</taxon>
        <taxon>Chloroflexia</taxon>
        <taxon>Chloroflexales</taxon>
        <taxon>Roseiflexineae</taxon>
        <taxon>Roseiflexaceae</taxon>
        <taxon>Roseiflexus</taxon>
    </lineage>
</organism>
<dbReference type="RefSeq" id="WP_012120505.1">
    <property type="nucleotide sequence ID" value="NC_009767.1"/>
</dbReference>
<dbReference type="AlphaFoldDB" id="A7NKR1"/>
<dbReference type="KEGG" id="rca:Rcas_1993"/>
<proteinExistence type="predicted"/>
<sequence length="141" mass="16058">MNQQPNLECGAKKPPLFLAISAADNEPLAAQIERAIHERRLAVVDLPLLTDVAQGDPYLAEQLAALHAQWEVRPQPSRGLLDRLRRRIAWWLLEPEIRQINAVHATLTRLIDSLIVLADRERAARRRIEEYQAHTSAEPLQ</sequence>
<accession>A7NKR1</accession>
<name>A7NKR1_ROSCS</name>
<dbReference type="STRING" id="383372.Rcas_1993"/>
<reference evidence="1 2" key="1">
    <citation type="submission" date="2007-08" db="EMBL/GenBank/DDBJ databases">
        <title>Complete sequence of Roseiflexus castenholzii DSM 13941.</title>
        <authorList>
            <consortium name="US DOE Joint Genome Institute"/>
            <person name="Copeland A."/>
            <person name="Lucas S."/>
            <person name="Lapidus A."/>
            <person name="Barry K."/>
            <person name="Glavina del Rio T."/>
            <person name="Dalin E."/>
            <person name="Tice H."/>
            <person name="Pitluck S."/>
            <person name="Thompson L.S."/>
            <person name="Brettin T."/>
            <person name="Bruce D."/>
            <person name="Detter J.C."/>
            <person name="Han C."/>
            <person name="Tapia R."/>
            <person name="Schmutz J."/>
            <person name="Larimer F."/>
            <person name="Land M."/>
            <person name="Hauser L."/>
            <person name="Kyrpides N."/>
            <person name="Mikhailova N."/>
            <person name="Bryant D.A."/>
            <person name="Hanada S."/>
            <person name="Tsukatani Y."/>
            <person name="Richardson P."/>
        </authorList>
    </citation>
    <scope>NUCLEOTIDE SEQUENCE [LARGE SCALE GENOMIC DNA]</scope>
    <source>
        <strain evidence="2">DSM 13941 / HLO8</strain>
    </source>
</reference>
<gene>
    <name evidence="1" type="ordered locus">Rcas_1993</name>
</gene>
<dbReference type="EMBL" id="CP000804">
    <property type="protein sequence ID" value="ABU58081.1"/>
    <property type="molecule type" value="Genomic_DNA"/>
</dbReference>
<keyword evidence="2" id="KW-1185">Reference proteome</keyword>
<dbReference type="HOGENOM" id="CLU_1894131_0_0_0"/>